<sequence length="825" mass="93121">MYRCKMADGKDLLAVELDKLKKSEIIELVVFHKLPVKFSSSELLCDFKKKLGVFTKYTTKNNESEVFHDTHDSLDSESAVMCSEEHCIRNKIMAESSKARETDLSEFNFHLKKRIGDLEEIISLIKGNSKQETIVPKSVLPEPSTIKSKTTNNQVNSRNKVSVSTISNHKKDSSIDNTGNTGRNLYTNKVTNNNNAQTSSTLDVPANNPITPEQVSSAIENAQQYVSPHYKGNTSRGRNTKRKPIYGTNKQMNSVKTVPKLGYLHVYRLEPSTTVDEFKRDLKDTAPDIPFECSILNKTQYTCSMIVSFPMNHVKEVYNPDIWPNGSMLAFMTPAPPDLTAVGVEEPQFNSTKIEPPKFITNEETYESRNDEGELPDRTKEDQFIDDSISQFYTTTSILIRDTSSRAARLIWSISQDIIYATSKGTVLTPKHVLLAMTVKTLTGNVEMISILNRLGHGCSYSKLLEIDTALCMEKLNSFREGEIPLPSSIHVSIPTIVAYDNLDRLEETLSGAGTSHRVNGIIVQNTSSTCLPKRSCTTIIDGKKPRNIAMPIPCTQEFIVGKRKNPPAITTAQLPQECSEHFKQSQRTNLFWTLSRQYNPGNQCVSSWTGFNILIRNNVAVQADTVAYLPCINKPATEMSTVHEILRQCVQIKSQLELNEVILVLDQAIFAKAVEIFWRHQETFRDIFIMMGGFHTICNLLSIIGKLFGDAGLGDLAVESGAIAQGSIRNVLQGKQYNRAIRLNKYVYEAFMRIIWRQFLDYMKLEFSDTFTEMETVNDLTKQFCDNICTETFNNAMEDASMRKVMDKFEGYMNYLRNDNGINS</sequence>
<dbReference type="EMBL" id="OU896715">
    <property type="protein sequence ID" value="CAH1183873.1"/>
    <property type="molecule type" value="Genomic_DNA"/>
</dbReference>
<evidence type="ECO:0000313" key="3">
    <source>
        <dbReference type="Proteomes" id="UP001153737"/>
    </source>
</evidence>
<gene>
    <name evidence="2" type="ORF">PHAECO_LOCUS12853</name>
</gene>
<evidence type="ECO:0000313" key="2">
    <source>
        <dbReference type="EMBL" id="CAH1183873.1"/>
    </source>
</evidence>
<reference evidence="2" key="1">
    <citation type="submission" date="2022-01" db="EMBL/GenBank/DDBJ databases">
        <authorList>
            <person name="King R."/>
        </authorList>
    </citation>
    <scope>NUCLEOTIDE SEQUENCE</scope>
</reference>
<dbReference type="PANTHER" id="PTHR46704">
    <property type="entry name" value="CXC DOMAIN-CONTAINING PROTEIN-RELATED"/>
    <property type="match status" value="1"/>
</dbReference>
<dbReference type="Proteomes" id="UP001153737">
    <property type="component" value="Chromosome 9"/>
</dbReference>
<name>A0A9P0DZ24_PHACE</name>
<dbReference type="OrthoDB" id="6775663at2759"/>
<proteinExistence type="predicted"/>
<reference evidence="2" key="2">
    <citation type="submission" date="2022-10" db="EMBL/GenBank/DDBJ databases">
        <authorList>
            <consortium name="ENA_rothamsted_submissions"/>
            <consortium name="culmorum"/>
            <person name="King R."/>
        </authorList>
    </citation>
    <scope>NUCLEOTIDE SEQUENCE</scope>
</reference>
<feature type="region of interest" description="Disordered" evidence="1">
    <location>
        <begin position="144"/>
        <end position="182"/>
    </location>
</feature>
<protein>
    <submittedName>
        <fullName evidence="2">Uncharacterized protein</fullName>
    </submittedName>
</protein>
<evidence type="ECO:0000256" key="1">
    <source>
        <dbReference type="SAM" id="MobiDB-lite"/>
    </source>
</evidence>
<organism evidence="2 3">
    <name type="scientific">Phaedon cochleariae</name>
    <name type="common">Mustard beetle</name>
    <dbReference type="NCBI Taxonomy" id="80249"/>
    <lineage>
        <taxon>Eukaryota</taxon>
        <taxon>Metazoa</taxon>
        <taxon>Ecdysozoa</taxon>
        <taxon>Arthropoda</taxon>
        <taxon>Hexapoda</taxon>
        <taxon>Insecta</taxon>
        <taxon>Pterygota</taxon>
        <taxon>Neoptera</taxon>
        <taxon>Endopterygota</taxon>
        <taxon>Coleoptera</taxon>
        <taxon>Polyphaga</taxon>
        <taxon>Cucujiformia</taxon>
        <taxon>Chrysomeloidea</taxon>
        <taxon>Chrysomelidae</taxon>
        <taxon>Chrysomelinae</taxon>
        <taxon>Chrysomelini</taxon>
        <taxon>Phaedon</taxon>
    </lineage>
</organism>
<keyword evidence="3" id="KW-1185">Reference proteome</keyword>
<dbReference type="PANTHER" id="PTHR46704:SF9">
    <property type="entry name" value="BHLH DOMAIN-CONTAINING PROTEIN"/>
    <property type="match status" value="1"/>
</dbReference>
<accession>A0A9P0DZ24</accession>
<dbReference type="AlphaFoldDB" id="A0A9P0DZ24"/>
<feature type="compositionally biased region" description="Polar residues" evidence="1">
    <location>
        <begin position="145"/>
        <end position="167"/>
    </location>
</feature>